<keyword evidence="4" id="KW-1185">Reference proteome</keyword>
<dbReference type="Proteomes" id="UP000298663">
    <property type="component" value="Unassembled WGS sequence"/>
</dbReference>
<dbReference type="EMBL" id="AZBU02000005">
    <property type="protein sequence ID" value="TKR76001.1"/>
    <property type="molecule type" value="Genomic_DNA"/>
</dbReference>
<proteinExistence type="predicted"/>
<reference evidence="3 4" key="1">
    <citation type="journal article" date="2015" name="Genome Biol.">
        <title>Comparative genomics of Steinernema reveals deeply conserved gene regulatory networks.</title>
        <authorList>
            <person name="Dillman A.R."/>
            <person name="Macchietto M."/>
            <person name="Porter C.F."/>
            <person name="Rogers A."/>
            <person name="Williams B."/>
            <person name="Antoshechkin I."/>
            <person name="Lee M.M."/>
            <person name="Goodwin Z."/>
            <person name="Lu X."/>
            <person name="Lewis E.E."/>
            <person name="Goodrich-Blair H."/>
            <person name="Stock S.P."/>
            <person name="Adams B.J."/>
            <person name="Sternberg P.W."/>
            <person name="Mortazavi A."/>
        </authorList>
    </citation>
    <scope>NUCLEOTIDE SEQUENCE [LARGE SCALE GENOMIC DNA]</scope>
    <source>
        <strain evidence="3 4">ALL</strain>
    </source>
</reference>
<reference evidence="3 4" key="2">
    <citation type="journal article" date="2019" name="G3 (Bethesda)">
        <title>Hybrid Assembly of the Genome of the Entomopathogenic Nematode Steinernema carpocapsae Identifies the X-Chromosome.</title>
        <authorList>
            <person name="Serra L."/>
            <person name="Macchietto M."/>
            <person name="Macias-Munoz A."/>
            <person name="McGill C.J."/>
            <person name="Rodriguez I.M."/>
            <person name="Rodriguez B."/>
            <person name="Murad R."/>
            <person name="Mortazavi A."/>
        </authorList>
    </citation>
    <scope>NUCLEOTIDE SEQUENCE [LARGE SCALE GENOMIC DNA]</scope>
    <source>
        <strain evidence="3 4">ALL</strain>
    </source>
</reference>
<dbReference type="PANTHER" id="PTHR36944:SF4">
    <property type="entry name" value="CPG4 DOMAIN-CONTAINING PROTEIN"/>
    <property type="match status" value="1"/>
</dbReference>
<protein>
    <recommendedName>
        <fullName evidence="5">Chondroitin proteoglycan 4 domain-containing protein</fullName>
    </recommendedName>
</protein>
<comment type="caution">
    <text evidence="3">The sequence shown here is derived from an EMBL/GenBank/DDBJ whole genome shotgun (WGS) entry which is preliminary data.</text>
</comment>
<sequence>MVRKLLLLLFTVTEAWASYLANDCIEPCIAQMQIVMESTPLNRNEKFGQLSWSQLLHVSQNKHITQDSFSNICNAYESVDRCLEDCEPKSENSARIRQTYAGLRFICVDSKEEFFGNLPCLSQYEPLAMSQCQNSVNQSLISSNLFSEAIVNREQHNIRGRFGDLCKDLEGMIKCIEPVTRNGCGDTAAHMMLKFITVGFTSFETLYSQLGITDQLPSSCRNLMSLSSLSSKLSPNSNGRRHNQKRPSYNSFTSGASGSTLTPILLVSLFLF</sequence>
<evidence type="ECO:0000256" key="2">
    <source>
        <dbReference type="SAM" id="SignalP"/>
    </source>
</evidence>
<keyword evidence="2" id="KW-0732">Signal</keyword>
<evidence type="ECO:0008006" key="5">
    <source>
        <dbReference type="Google" id="ProtNLM"/>
    </source>
</evidence>
<evidence type="ECO:0000313" key="3">
    <source>
        <dbReference type="EMBL" id="TKR76001.1"/>
    </source>
</evidence>
<gene>
    <name evidence="3" type="ORF">L596_017212</name>
</gene>
<organism evidence="3 4">
    <name type="scientific">Steinernema carpocapsae</name>
    <name type="common">Entomopathogenic nematode</name>
    <dbReference type="NCBI Taxonomy" id="34508"/>
    <lineage>
        <taxon>Eukaryota</taxon>
        <taxon>Metazoa</taxon>
        <taxon>Ecdysozoa</taxon>
        <taxon>Nematoda</taxon>
        <taxon>Chromadorea</taxon>
        <taxon>Rhabditida</taxon>
        <taxon>Tylenchina</taxon>
        <taxon>Panagrolaimomorpha</taxon>
        <taxon>Strongyloidoidea</taxon>
        <taxon>Steinernematidae</taxon>
        <taxon>Steinernema</taxon>
    </lineage>
</organism>
<dbReference type="OrthoDB" id="5845707at2759"/>
<feature type="chain" id="PRO_5020360209" description="Chondroitin proteoglycan 4 domain-containing protein" evidence="2">
    <location>
        <begin position="18"/>
        <end position="272"/>
    </location>
</feature>
<evidence type="ECO:0000313" key="4">
    <source>
        <dbReference type="Proteomes" id="UP000298663"/>
    </source>
</evidence>
<name>A0A4U5N157_STECR</name>
<feature type="signal peptide" evidence="2">
    <location>
        <begin position="1"/>
        <end position="17"/>
    </location>
</feature>
<dbReference type="PANTHER" id="PTHR36944">
    <property type="entry name" value="PROTEIN CBG02791-RELATED"/>
    <property type="match status" value="1"/>
</dbReference>
<evidence type="ECO:0000256" key="1">
    <source>
        <dbReference type="SAM" id="MobiDB-lite"/>
    </source>
</evidence>
<dbReference type="AlphaFoldDB" id="A0A4U5N157"/>
<accession>A0A4U5N157</accession>
<feature type="region of interest" description="Disordered" evidence="1">
    <location>
        <begin position="230"/>
        <end position="254"/>
    </location>
</feature>